<dbReference type="SUPFAM" id="SSF53383">
    <property type="entry name" value="PLP-dependent transferases"/>
    <property type="match status" value="1"/>
</dbReference>
<dbReference type="GO" id="GO:0008483">
    <property type="term" value="F:transaminase activity"/>
    <property type="evidence" value="ECO:0007669"/>
    <property type="project" value="UniProtKB-KW"/>
</dbReference>
<dbReference type="InterPro" id="IPR015422">
    <property type="entry name" value="PyrdxlP-dep_Trfase_small"/>
</dbReference>
<dbReference type="InterPro" id="IPR015421">
    <property type="entry name" value="PyrdxlP-dep_Trfase_major"/>
</dbReference>
<gene>
    <name evidence="2" type="ORF">LQE92_07950</name>
</gene>
<dbReference type="Proteomes" id="UP001299265">
    <property type="component" value="Unassembled WGS sequence"/>
</dbReference>
<comment type="similarity">
    <text evidence="1">Belongs to the DegT/DnrJ/EryC1 family.</text>
</comment>
<organism evidence="2 3">
    <name type="scientific">Lientehia hominis</name>
    <dbReference type="NCBI Taxonomy" id="2897778"/>
    <lineage>
        <taxon>Bacteria</taxon>
        <taxon>Bacillati</taxon>
        <taxon>Bacillota</taxon>
        <taxon>Clostridia</taxon>
        <taxon>Lachnospirales</taxon>
        <taxon>Lachnospiraceae</taxon>
        <taxon>Lientehia</taxon>
    </lineage>
</organism>
<dbReference type="PANTHER" id="PTHR30244">
    <property type="entry name" value="TRANSAMINASE"/>
    <property type="match status" value="1"/>
</dbReference>
<dbReference type="GO" id="GO:0000271">
    <property type="term" value="P:polysaccharide biosynthetic process"/>
    <property type="evidence" value="ECO:0007669"/>
    <property type="project" value="TreeGrafter"/>
</dbReference>
<keyword evidence="2" id="KW-0032">Aminotransferase</keyword>
<dbReference type="InterPro" id="IPR000653">
    <property type="entry name" value="DegT/StrS_aminotransferase"/>
</dbReference>
<keyword evidence="1" id="KW-0663">Pyridoxal phosphate</keyword>
<comment type="caution">
    <text evidence="2">The sequence shown here is derived from an EMBL/GenBank/DDBJ whole genome shotgun (WGS) entry which is preliminary data.</text>
</comment>
<dbReference type="RefSeq" id="WP_231062445.1">
    <property type="nucleotide sequence ID" value="NZ_JAJNOR010000004.1"/>
</dbReference>
<protein>
    <submittedName>
        <fullName evidence="2">Aminotransferase class I/II-fold pyridoxal phosphate-dependent enzyme</fullName>
    </submittedName>
</protein>
<dbReference type="Gene3D" id="3.90.1150.10">
    <property type="entry name" value="Aspartate Aminotransferase, domain 1"/>
    <property type="match status" value="1"/>
</dbReference>
<dbReference type="Pfam" id="PF01041">
    <property type="entry name" value="DegT_DnrJ_EryC1"/>
    <property type="match status" value="1"/>
</dbReference>
<keyword evidence="3" id="KW-1185">Reference proteome</keyword>
<evidence type="ECO:0000313" key="3">
    <source>
        <dbReference type="Proteomes" id="UP001299265"/>
    </source>
</evidence>
<dbReference type="Gene3D" id="3.40.640.10">
    <property type="entry name" value="Type I PLP-dependent aspartate aminotransferase-like (Major domain)"/>
    <property type="match status" value="1"/>
</dbReference>
<dbReference type="AlphaFoldDB" id="A0AAP2RI22"/>
<dbReference type="EMBL" id="JAJNOR010000004">
    <property type="protein sequence ID" value="MCD2492557.1"/>
    <property type="molecule type" value="Genomic_DNA"/>
</dbReference>
<dbReference type="GO" id="GO:0030170">
    <property type="term" value="F:pyridoxal phosphate binding"/>
    <property type="evidence" value="ECO:0007669"/>
    <property type="project" value="TreeGrafter"/>
</dbReference>
<reference evidence="2 3" key="1">
    <citation type="submission" date="2021-11" db="EMBL/GenBank/DDBJ databases">
        <title>Lacrimispora sp. nov. NSJ-141 isolated from human feces.</title>
        <authorList>
            <person name="Abdugheni R."/>
        </authorList>
    </citation>
    <scope>NUCLEOTIDE SEQUENCE [LARGE SCALE GENOMIC DNA]</scope>
    <source>
        <strain evidence="2 3">NSJ-141</strain>
    </source>
</reference>
<proteinExistence type="inferred from homology"/>
<evidence type="ECO:0000313" key="2">
    <source>
        <dbReference type="EMBL" id="MCD2492557.1"/>
    </source>
</evidence>
<keyword evidence="2" id="KW-0808">Transferase</keyword>
<dbReference type="InterPro" id="IPR015424">
    <property type="entry name" value="PyrdxlP-dep_Trfase"/>
</dbReference>
<evidence type="ECO:0000256" key="1">
    <source>
        <dbReference type="RuleBase" id="RU004508"/>
    </source>
</evidence>
<sequence>MLIGGFYHVDPELLQKDPEKEDLELRCDTEGKYNRKVYTGNGRTASSYIFLNALHLTEEDVILLPDYLCVSVINSLEVCKAQFRFYRVKKDLTADMEDLRSKVDDKVKVLYVIHYFGVPQPKAVVDEMLRISEENHLVIVEDLTQTLYTKEAGRIGFGDYLVASTRKWMPVTDGGILAVKDGVDCPMVPLENAYDEAVYKQLLISIMRDYYDNHPGKDISYYLQLEKEANKARYLDFTPRGMTELTSRILFNMDHEESMRKRRENYTYLYHQLKDVEGLELAGGPLDKEGKYVPFGFVVLVEKRQEFYRYLADNGIIGEIQWILPEEYYVPGEDAKYLSDHNVMLQCDQRYGEEEMSFVVNTIKKYFRRQR</sequence>
<name>A0AAP2RI22_9FIRM</name>
<dbReference type="PANTHER" id="PTHR30244:SF34">
    <property type="entry name" value="DTDP-4-AMINO-4,6-DIDEOXYGALACTOSE TRANSAMINASE"/>
    <property type="match status" value="1"/>
</dbReference>
<accession>A0AAP2RI22</accession>